<reference evidence="6 7" key="1">
    <citation type="submission" date="2025-05" db="UniProtKB">
        <authorList>
            <consortium name="RefSeq"/>
        </authorList>
    </citation>
    <scope>IDENTIFICATION</scope>
</reference>
<organism evidence="5 7">
    <name type="scientific">Aplysia californica</name>
    <name type="common">California sea hare</name>
    <dbReference type="NCBI Taxonomy" id="6500"/>
    <lineage>
        <taxon>Eukaryota</taxon>
        <taxon>Metazoa</taxon>
        <taxon>Spiralia</taxon>
        <taxon>Lophotrochozoa</taxon>
        <taxon>Mollusca</taxon>
        <taxon>Gastropoda</taxon>
        <taxon>Heterobranchia</taxon>
        <taxon>Euthyneura</taxon>
        <taxon>Tectipleura</taxon>
        <taxon>Aplysiida</taxon>
        <taxon>Aplysioidea</taxon>
        <taxon>Aplysiidae</taxon>
        <taxon>Aplysia</taxon>
    </lineage>
</organism>
<keyword evidence="1 6" id="KW-0378">Hydrolase</keyword>
<comment type="similarity">
    <text evidence="2">Belongs to the AB hydrolase superfamily. Epoxide hydrolase family.</text>
</comment>
<keyword evidence="3" id="KW-0812">Transmembrane</keyword>
<dbReference type="PRINTS" id="PR00412">
    <property type="entry name" value="EPOXHYDRLASE"/>
</dbReference>
<dbReference type="GeneID" id="101856532"/>
<keyword evidence="5" id="KW-1185">Reference proteome</keyword>
<gene>
    <name evidence="6 7" type="primary">LOC101856532</name>
</gene>
<dbReference type="Proteomes" id="UP000694888">
    <property type="component" value="Unplaced"/>
</dbReference>
<keyword evidence="3" id="KW-1133">Transmembrane helix</keyword>
<evidence type="ECO:0000256" key="1">
    <source>
        <dbReference type="ARBA" id="ARBA00022801"/>
    </source>
</evidence>
<dbReference type="SUPFAM" id="SSF53474">
    <property type="entry name" value="alpha/beta-Hydrolases"/>
    <property type="match status" value="1"/>
</dbReference>
<dbReference type="InterPro" id="IPR000073">
    <property type="entry name" value="AB_hydrolase_1"/>
</dbReference>
<dbReference type="RefSeq" id="XP_035827966.1">
    <property type="nucleotide sequence ID" value="XM_035972073.1"/>
</dbReference>
<evidence type="ECO:0000259" key="4">
    <source>
        <dbReference type="Pfam" id="PF00561"/>
    </source>
</evidence>
<evidence type="ECO:0000256" key="2">
    <source>
        <dbReference type="ARBA" id="ARBA00038334"/>
    </source>
</evidence>
<accession>A0ABM1VZX4</accession>
<protein>
    <submittedName>
        <fullName evidence="6">Epoxide hydrolase 1 isoform X1</fullName>
    </submittedName>
    <submittedName>
        <fullName evidence="7">Epoxide hydrolase 1 isoform X2</fullName>
    </submittedName>
</protein>
<dbReference type="Pfam" id="PF00561">
    <property type="entry name" value="Abhydrolase_1"/>
    <property type="match status" value="1"/>
</dbReference>
<sequence length="352" mass="40405">MSVGDLVEWLVVRLLSVFFGAAAILKMLKQTYRLGFKAVWGKKTFPKPKVLDDPSLGCHGYLHLEEVRLHYVASGPEDKPLMLFLHGFPEFWFSWRHQIREFQKDYRVVAIDQRGYGESDKPADVESYEMTRLMSDVRQTIVALGYRSCVLVAHDWGGAVAWAFARHFPDMVDRLIVMNAPSQPAFSKLLKSHSAQKKMSWYLLFFWLPYIPEISLRSNSFTMFDSLFKSLKSSAVELSSAAQQSVNQEEIAAYKYTFSQPGALTPPINWYRAAFTKSRQVRFDMDYVMPVLLIWGVKDVALHIDLVAEMKNRCPKMEVKRLEDSGHFVQNDSPQLVNEAMRGWLEGLGEGK</sequence>
<dbReference type="GO" id="GO:0016787">
    <property type="term" value="F:hydrolase activity"/>
    <property type="evidence" value="ECO:0007669"/>
    <property type="project" value="UniProtKB-KW"/>
</dbReference>
<dbReference type="InterPro" id="IPR000639">
    <property type="entry name" value="Epox_hydrolase-like"/>
</dbReference>
<keyword evidence="3" id="KW-0472">Membrane</keyword>
<feature type="domain" description="AB hydrolase-1" evidence="4">
    <location>
        <begin position="80"/>
        <end position="332"/>
    </location>
</feature>
<dbReference type="RefSeq" id="XP_035827967.1">
    <property type="nucleotide sequence ID" value="XM_035972074.1"/>
</dbReference>
<evidence type="ECO:0000313" key="7">
    <source>
        <dbReference type="RefSeq" id="XP_035827967.1"/>
    </source>
</evidence>
<evidence type="ECO:0000313" key="6">
    <source>
        <dbReference type="RefSeq" id="XP_035827966.1"/>
    </source>
</evidence>
<proteinExistence type="inferred from homology"/>
<dbReference type="PRINTS" id="PR00111">
    <property type="entry name" value="ABHYDROLASE"/>
</dbReference>
<dbReference type="InterPro" id="IPR029058">
    <property type="entry name" value="AB_hydrolase_fold"/>
</dbReference>
<evidence type="ECO:0000313" key="5">
    <source>
        <dbReference type="Proteomes" id="UP000694888"/>
    </source>
</evidence>
<dbReference type="PANTHER" id="PTHR43329">
    <property type="entry name" value="EPOXIDE HYDROLASE"/>
    <property type="match status" value="1"/>
</dbReference>
<name>A0ABM1VZX4_APLCA</name>
<feature type="transmembrane region" description="Helical" evidence="3">
    <location>
        <begin position="6"/>
        <end position="28"/>
    </location>
</feature>
<evidence type="ECO:0000256" key="3">
    <source>
        <dbReference type="SAM" id="Phobius"/>
    </source>
</evidence>
<dbReference type="Gene3D" id="3.40.50.1820">
    <property type="entry name" value="alpha/beta hydrolase"/>
    <property type="match status" value="1"/>
</dbReference>